<evidence type="ECO:0000313" key="4">
    <source>
        <dbReference type="Proteomes" id="UP000001396"/>
    </source>
</evidence>
<dbReference type="Proteomes" id="UP000001396">
    <property type="component" value="Unassembled WGS sequence"/>
</dbReference>
<feature type="region of interest" description="Disordered" evidence="2">
    <location>
        <begin position="1"/>
        <end position="31"/>
    </location>
</feature>
<dbReference type="EMBL" id="ADBJ01000008">
    <property type="protein sequence ID" value="EFA85308.1"/>
    <property type="molecule type" value="Genomic_DNA"/>
</dbReference>
<dbReference type="InterPro" id="IPR039164">
    <property type="entry name" value="UBR1-like"/>
</dbReference>
<comment type="caution">
    <text evidence="3">The sequence shown here is derived from an EMBL/GenBank/DDBJ whole genome shotgun (WGS) entry which is preliminary data.</text>
</comment>
<dbReference type="GO" id="GO:0016567">
    <property type="term" value="P:protein ubiquitination"/>
    <property type="evidence" value="ECO:0007669"/>
    <property type="project" value="UniProtKB-UniRule"/>
</dbReference>
<keyword evidence="1" id="KW-0833">Ubl conjugation pathway</keyword>
<keyword evidence="4" id="KW-1185">Reference proteome</keyword>
<gene>
    <name evidence="3" type="ORF">PPL_02309</name>
</gene>
<protein>
    <recommendedName>
        <fullName evidence="1">E3 ubiquitin-protein ligase</fullName>
        <ecNumber evidence="1">2.3.2.27</ecNumber>
    </recommendedName>
</protein>
<proteinExistence type="inferred from homology"/>
<evidence type="ECO:0000313" key="3">
    <source>
        <dbReference type="EMBL" id="EFA85308.1"/>
    </source>
</evidence>
<dbReference type="GO" id="GO:0008270">
    <property type="term" value="F:zinc ion binding"/>
    <property type="evidence" value="ECO:0007669"/>
    <property type="project" value="UniProtKB-UniRule"/>
</dbReference>
<comment type="function">
    <text evidence="1">Ubiquitin ligase protein which is a component of the N-end rule pathway. Recognizes and binds to proteins bearing specific N-terminal residues that are destabilizing according to the N-end rule, leading to their ubiquitination and subsequent degradation.</text>
</comment>
<accession>D3B1Y4</accession>
<comment type="pathway">
    <text evidence="1">Protein modification; protein ubiquitination.</text>
</comment>
<dbReference type="STRING" id="670386.D3B1Y4"/>
<dbReference type="GO" id="GO:0061630">
    <property type="term" value="F:ubiquitin protein ligase activity"/>
    <property type="evidence" value="ECO:0007669"/>
    <property type="project" value="UniProtKB-UniRule"/>
</dbReference>
<comment type="catalytic activity">
    <reaction evidence="1">
        <text>S-ubiquitinyl-[E2 ubiquitin-conjugating enzyme]-L-cysteine + [acceptor protein]-L-lysine = [E2 ubiquitin-conjugating enzyme]-L-cysteine + N(6)-ubiquitinyl-[acceptor protein]-L-lysine.</text>
        <dbReference type="EC" id="2.3.2.27"/>
    </reaction>
</comment>
<comment type="similarity">
    <text evidence="1">Belongs to the E3 ubiquitin-protein ligase UBR1-like family.</text>
</comment>
<dbReference type="GeneID" id="31357834"/>
<keyword evidence="1" id="KW-0863">Zinc-finger</keyword>
<dbReference type="PANTHER" id="PTHR21497:SF37">
    <property type="entry name" value="E3 UBIQUITIN-PROTEIN LIGASE"/>
    <property type="match status" value="1"/>
</dbReference>
<feature type="compositionally biased region" description="Acidic residues" evidence="2">
    <location>
        <begin position="14"/>
        <end position="28"/>
    </location>
</feature>
<dbReference type="EC" id="2.3.2.27" evidence="1"/>
<organism evidence="3 4">
    <name type="scientific">Heterostelium pallidum (strain ATCC 26659 / Pp 5 / PN500)</name>
    <name type="common">Cellular slime mold</name>
    <name type="synonym">Polysphondylium pallidum</name>
    <dbReference type="NCBI Taxonomy" id="670386"/>
    <lineage>
        <taxon>Eukaryota</taxon>
        <taxon>Amoebozoa</taxon>
        <taxon>Evosea</taxon>
        <taxon>Eumycetozoa</taxon>
        <taxon>Dictyostelia</taxon>
        <taxon>Acytosteliales</taxon>
        <taxon>Acytosteliaceae</taxon>
        <taxon>Heterostelium</taxon>
    </lineage>
</organism>
<dbReference type="RefSeq" id="XP_020437417.1">
    <property type="nucleotide sequence ID" value="XM_020573300.1"/>
</dbReference>
<dbReference type="GO" id="GO:0000151">
    <property type="term" value="C:ubiquitin ligase complex"/>
    <property type="evidence" value="ECO:0007669"/>
    <property type="project" value="TreeGrafter"/>
</dbReference>
<sequence length="1355" mass="157150">MEDIDKVSEKGDDSDIDQDQEIDDVDDDQPNHDLLTLYKQGMIASLFGSFIPPPDVKSTLREYGHPEFSFDAYRRALKEVSMTAEIDQYLQVFLNLDEPLLEKIGTEQYKFPFCSNEWGEDDDDDDDDVVDDEDQAITLQIKERLAVIIEWIQEVSTQSYPLSHILAEEFTKQTLDPRSFDLQKPQPLPFLNTGGEEIDSQLTIPGLTTKVPIGIILQSLHLIPEYFNQAKLLLMAIIGNPLYKVVLCDEFLEYYKDLDADVDQDIENSYISCQMFELASIFVPFNTGYSKHNIILSILSLVKKYLEKRNSFNLDDSEEREAYDKYLTKLLDYHLLVRYFKNQQVTEYAFNNDVIINEYLKVLSDLQEIAPVRRQLTEALEFELPVLQSIVSPLKYITSILGYINSTNKQYFTFNNYLLPSNDIFNGVDTVSIHSPLNRLIGVLWMNMINASDYSQSAIKSLINNQQLISIFNLSILPIVLMSQSENRFWQKNLNIPDVATFQKWSFQPIDLFTLQYSSILLGPNYFLNVLISTFTSNYKSTKEYPHCLNDMLTLVIRVLQLRKSSMTSYEEVRYNVINSLIAKINTHSKIIATRKEFFLRLLDEELEKAIQEVSTPTATTETEKKLTLKSEYWDRYDYYYPYHLRITPESTLESYNEHIKSDNSTFPLPCKLDALHPNLLAVNQLFDEPLIYQIAFSTLLSFVHPSYQMKVKFESLSNFKDSEYFIPSPTNNQNELDQAANHILYLLSMAMRNFKESTMTTLHSDEVSNIRSTFKSYLLNDNSNNNQQMEKPISILNIVQPYQVIVDSTSNTIKPISIFDLVTDLFETIDSKNKFAGKKNLICNLLISVNEFDSSVNQYFTNRKMSIDEVVNIETEKEERIKKEESLKRQMMIKEKMMQQQLQFLQNNEQLDNEESNNNDTESDNIVCVSCKSSRNSSSDPLCAIGHFEGMGVTSTSKRQTFIKHYDRIGPDIEKEFSTLGGVMLAKELKDQNHHELLYLFQQNFPINIRICDHYIHQSCFESFSSIGTLFKCPLCNRVSSFILPTDNQSRNEYVQKIGLQQIVDFDITYDQVPKIEDQVVQKFLWKYPLVLIEIIEMTTRQLCYLNTDTDKPYYVFSEVEFQKRLKALRLFYFNIMTFVELENTEAFDPWSDSNAEYDPFILATYSHYLNNNNNNDDSSDLNILIRKAYERLIFYAYGSAIDRYIIEEPDKQKREESYEYILEKEILVTHLQSLHFLLFATGDTGIYQIPRALYFPCARSCSKFPKGVCLHCSRVVCYENCCDNELVNHNVDCQHGLALLMSVVEPQLSVNTNSGMKGKINIYFNKFGEASSKVKDNLTLNKAALKKLYFEPS</sequence>
<keyword evidence="1" id="KW-0808">Transferase</keyword>
<reference evidence="3 4" key="1">
    <citation type="journal article" date="2011" name="Genome Res.">
        <title>Phylogeny-wide analysis of social amoeba genomes highlights ancient origins for complex intercellular communication.</title>
        <authorList>
            <person name="Heidel A.J."/>
            <person name="Lawal H.M."/>
            <person name="Felder M."/>
            <person name="Schilde C."/>
            <person name="Helps N.R."/>
            <person name="Tunggal B."/>
            <person name="Rivero F."/>
            <person name="John U."/>
            <person name="Schleicher M."/>
            <person name="Eichinger L."/>
            <person name="Platzer M."/>
            <person name="Noegel A.A."/>
            <person name="Schaap P."/>
            <person name="Gloeckner G."/>
        </authorList>
    </citation>
    <scope>NUCLEOTIDE SEQUENCE [LARGE SCALE GENOMIC DNA]</scope>
    <source>
        <strain evidence="4">ATCC 26659 / Pp 5 / PN500</strain>
    </source>
</reference>
<dbReference type="GO" id="GO:0071596">
    <property type="term" value="P:ubiquitin-dependent protein catabolic process via the N-end rule pathway"/>
    <property type="evidence" value="ECO:0007669"/>
    <property type="project" value="UniProtKB-UniRule"/>
</dbReference>
<evidence type="ECO:0000256" key="2">
    <source>
        <dbReference type="SAM" id="MobiDB-lite"/>
    </source>
</evidence>
<feature type="compositionally biased region" description="Basic and acidic residues" evidence="2">
    <location>
        <begin position="1"/>
        <end position="13"/>
    </location>
</feature>
<dbReference type="InParanoid" id="D3B1Y4"/>
<dbReference type="UniPathway" id="UPA00143"/>
<dbReference type="PANTHER" id="PTHR21497">
    <property type="entry name" value="UBIQUITIN LIGASE E3 ALPHA-RELATED"/>
    <property type="match status" value="1"/>
</dbReference>
<evidence type="ECO:0000256" key="1">
    <source>
        <dbReference type="RuleBase" id="RU366018"/>
    </source>
</evidence>
<keyword evidence="1" id="KW-0862">Zinc</keyword>
<dbReference type="FunCoup" id="D3B1Y4">
    <property type="interactions" value="542"/>
</dbReference>
<dbReference type="GO" id="GO:0005737">
    <property type="term" value="C:cytoplasm"/>
    <property type="evidence" value="ECO:0007669"/>
    <property type="project" value="TreeGrafter"/>
</dbReference>
<keyword evidence="1" id="KW-0479">Metal-binding</keyword>
<name>D3B1Y4_HETP5</name>